<dbReference type="EnsemblPlants" id="TuG1812G0500001677.01.T01">
    <property type="protein sequence ID" value="TuG1812G0500001677.01.T01.cds261353"/>
    <property type="gene ID" value="TuG1812G0500001677.01"/>
</dbReference>
<dbReference type="Proteomes" id="UP000015106">
    <property type="component" value="Chromosome 5"/>
</dbReference>
<name>A0A8R7UG11_TRIUA</name>
<reference evidence="3" key="1">
    <citation type="journal article" date="2013" name="Nature">
        <title>Draft genome of the wheat A-genome progenitor Triticum urartu.</title>
        <authorList>
            <person name="Ling H.Q."/>
            <person name="Zhao S."/>
            <person name="Liu D."/>
            <person name="Wang J."/>
            <person name="Sun H."/>
            <person name="Zhang C."/>
            <person name="Fan H."/>
            <person name="Li D."/>
            <person name="Dong L."/>
            <person name="Tao Y."/>
            <person name="Gao C."/>
            <person name="Wu H."/>
            <person name="Li Y."/>
            <person name="Cui Y."/>
            <person name="Guo X."/>
            <person name="Zheng S."/>
            <person name="Wang B."/>
            <person name="Yu K."/>
            <person name="Liang Q."/>
            <person name="Yang W."/>
            <person name="Lou X."/>
            <person name="Chen J."/>
            <person name="Feng M."/>
            <person name="Jian J."/>
            <person name="Zhang X."/>
            <person name="Luo G."/>
            <person name="Jiang Y."/>
            <person name="Liu J."/>
            <person name="Wang Z."/>
            <person name="Sha Y."/>
            <person name="Zhang B."/>
            <person name="Wu H."/>
            <person name="Tang D."/>
            <person name="Shen Q."/>
            <person name="Xue P."/>
            <person name="Zou S."/>
            <person name="Wang X."/>
            <person name="Liu X."/>
            <person name="Wang F."/>
            <person name="Yang Y."/>
            <person name="An X."/>
            <person name="Dong Z."/>
            <person name="Zhang K."/>
            <person name="Zhang X."/>
            <person name="Luo M.C."/>
            <person name="Dvorak J."/>
            <person name="Tong Y."/>
            <person name="Wang J."/>
            <person name="Yang H."/>
            <person name="Li Z."/>
            <person name="Wang D."/>
            <person name="Zhang A."/>
            <person name="Wang J."/>
        </authorList>
    </citation>
    <scope>NUCLEOTIDE SEQUENCE</scope>
    <source>
        <strain evidence="3">cv. G1812</strain>
    </source>
</reference>
<reference evidence="2" key="3">
    <citation type="submission" date="2022-06" db="UniProtKB">
        <authorList>
            <consortium name="EnsemblPlants"/>
        </authorList>
    </citation>
    <scope>IDENTIFICATION</scope>
</reference>
<evidence type="ECO:0000313" key="3">
    <source>
        <dbReference type="Proteomes" id="UP000015106"/>
    </source>
</evidence>
<proteinExistence type="predicted"/>
<sequence length="125" mass="14152">MERSPWAWRRGAPGCLRWSGWRWSCGTWSSGVEHRRGSFGPRRGSLRSRRGRATEEGIWLSIGAAQTADGEGCQRWGRRRSLAKGRRDGVLLRLEKGRSEGVLAEGRSDGERRRLERDFKSGAVL</sequence>
<reference evidence="2" key="2">
    <citation type="submission" date="2018-03" db="EMBL/GenBank/DDBJ databases">
        <title>The Triticum urartu genome reveals the dynamic nature of wheat genome evolution.</title>
        <authorList>
            <person name="Ling H."/>
            <person name="Ma B."/>
            <person name="Shi X."/>
            <person name="Liu H."/>
            <person name="Dong L."/>
            <person name="Sun H."/>
            <person name="Cao Y."/>
            <person name="Gao Q."/>
            <person name="Zheng S."/>
            <person name="Li Y."/>
            <person name="Yu Y."/>
            <person name="Du H."/>
            <person name="Qi M."/>
            <person name="Li Y."/>
            <person name="Yu H."/>
            <person name="Cui Y."/>
            <person name="Wang N."/>
            <person name="Chen C."/>
            <person name="Wu H."/>
            <person name="Zhao Y."/>
            <person name="Zhang J."/>
            <person name="Li Y."/>
            <person name="Zhou W."/>
            <person name="Zhang B."/>
            <person name="Hu W."/>
            <person name="Eijk M."/>
            <person name="Tang J."/>
            <person name="Witsenboer H."/>
            <person name="Zhao S."/>
            <person name="Li Z."/>
            <person name="Zhang A."/>
            <person name="Wang D."/>
            <person name="Liang C."/>
        </authorList>
    </citation>
    <scope>NUCLEOTIDE SEQUENCE [LARGE SCALE GENOMIC DNA]</scope>
    <source>
        <strain evidence="2">cv. G1812</strain>
    </source>
</reference>
<dbReference type="AlphaFoldDB" id="A0A8R7UG11"/>
<organism evidence="2 3">
    <name type="scientific">Triticum urartu</name>
    <name type="common">Red wild einkorn</name>
    <name type="synonym">Crithodium urartu</name>
    <dbReference type="NCBI Taxonomy" id="4572"/>
    <lineage>
        <taxon>Eukaryota</taxon>
        <taxon>Viridiplantae</taxon>
        <taxon>Streptophyta</taxon>
        <taxon>Embryophyta</taxon>
        <taxon>Tracheophyta</taxon>
        <taxon>Spermatophyta</taxon>
        <taxon>Magnoliopsida</taxon>
        <taxon>Liliopsida</taxon>
        <taxon>Poales</taxon>
        <taxon>Poaceae</taxon>
        <taxon>BOP clade</taxon>
        <taxon>Pooideae</taxon>
        <taxon>Triticodae</taxon>
        <taxon>Triticeae</taxon>
        <taxon>Triticinae</taxon>
        <taxon>Triticum</taxon>
    </lineage>
</organism>
<accession>A0A8R7UG11</accession>
<dbReference type="EnsemblPlants" id="TuG1812G0500001677.01.T02">
    <property type="protein sequence ID" value="TuG1812G0500001677.01.T02.cds261351"/>
    <property type="gene ID" value="TuG1812G0500001677.01"/>
</dbReference>
<evidence type="ECO:0000313" key="2">
    <source>
        <dbReference type="EnsemblPlants" id="TuG1812G0500001677.01.T01.cds261353"/>
    </source>
</evidence>
<dbReference type="Gramene" id="TuG1812G0500001677.01.T02">
    <property type="protein sequence ID" value="TuG1812G0500001677.01.T02.cds261351"/>
    <property type="gene ID" value="TuG1812G0500001677.01"/>
</dbReference>
<protein>
    <submittedName>
        <fullName evidence="2">Uncharacterized protein</fullName>
    </submittedName>
</protein>
<evidence type="ECO:0000256" key="1">
    <source>
        <dbReference type="SAM" id="MobiDB-lite"/>
    </source>
</evidence>
<feature type="region of interest" description="Disordered" evidence="1">
    <location>
        <begin position="32"/>
        <end position="52"/>
    </location>
</feature>
<keyword evidence="3" id="KW-1185">Reference proteome</keyword>
<dbReference type="Gramene" id="TuG1812G0500001677.01.T01">
    <property type="protein sequence ID" value="TuG1812G0500001677.01.T01.cds261353"/>
    <property type="gene ID" value="TuG1812G0500001677.01"/>
</dbReference>